<gene>
    <name evidence="3 6" type="primary">purU</name>
    <name evidence="6" type="ORF">K7J14_06325</name>
</gene>
<organism evidence="6 7">
    <name type="scientific">Teretinema zuelzerae</name>
    <dbReference type="NCBI Taxonomy" id="156"/>
    <lineage>
        <taxon>Bacteria</taxon>
        <taxon>Pseudomonadati</taxon>
        <taxon>Spirochaetota</taxon>
        <taxon>Spirochaetia</taxon>
        <taxon>Spirochaetales</taxon>
        <taxon>Treponemataceae</taxon>
        <taxon>Teretinema</taxon>
    </lineage>
</organism>
<sequence length="283" mass="32027">MTQHTFTLTVSCADQSGIIAAVTGCIAETGGNILNLAQHTAVDIGMFFCRVSFAGTEGFTEARFREAFDKIAAKFSMDWQFFDNDRKKKVAVLVSKTSHCLYEILLKHADGELDCEIPVIISNHPDLAHIATSFHIPFFQVDVKKGKHEYERDLEEILSRYDIELVVLARYMQVMSAEFCERWDTKVINIHHGFLPAFKGAKPYHQAWQKGVKLIGATGHFATADLDQGPIIYQDVITVADTCSVDEFIRMGKDVERTVIVEAVRRYLSHSIFLWQGRTFVIE</sequence>
<dbReference type="InterPro" id="IPR004810">
    <property type="entry name" value="PurU"/>
</dbReference>
<keyword evidence="7" id="KW-1185">Reference proteome</keyword>
<keyword evidence="3" id="KW-0658">Purine biosynthesis</keyword>
<dbReference type="SUPFAM" id="SSF53328">
    <property type="entry name" value="Formyltransferase"/>
    <property type="match status" value="1"/>
</dbReference>
<dbReference type="CDD" id="cd04875">
    <property type="entry name" value="ACT_F4HF-DF"/>
    <property type="match status" value="1"/>
</dbReference>
<dbReference type="PROSITE" id="PS51671">
    <property type="entry name" value="ACT"/>
    <property type="match status" value="1"/>
</dbReference>
<comment type="similarity">
    <text evidence="3">Belongs to the PurU family.</text>
</comment>
<dbReference type="PANTHER" id="PTHR42706:SF1">
    <property type="entry name" value="FORMYLTETRAHYDROFOLATE DEFORMYLASE 2, MITOCHONDRIAL"/>
    <property type="match status" value="1"/>
</dbReference>
<dbReference type="InterPro" id="IPR045865">
    <property type="entry name" value="ACT-like_dom_sf"/>
</dbReference>
<dbReference type="EMBL" id="JAINWA010000001">
    <property type="protein sequence ID" value="MCD1654319.1"/>
    <property type="molecule type" value="Genomic_DNA"/>
</dbReference>
<protein>
    <recommendedName>
        <fullName evidence="3 4">Formyltetrahydrofolate deformylase</fullName>
        <ecNumber evidence="3 4">3.5.1.10</ecNumber>
    </recommendedName>
    <alternativeName>
        <fullName evidence="3">Formyl-FH(4) hydrolase</fullName>
    </alternativeName>
</protein>
<dbReference type="HAMAP" id="MF_01927">
    <property type="entry name" value="PurU"/>
    <property type="match status" value="1"/>
</dbReference>
<evidence type="ECO:0000256" key="4">
    <source>
        <dbReference type="NCBIfam" id="TIGR00655"/>
    </source>
</evidence>
<feature type="domain" description="ACT" evidence="5">
    <location>
        <begin position="7"/>
        <end position="89"/>
    </location>
</feature>
<comment type="function">
    <text evidence="3">Catalyzes the hydrolysis of 10-formyltetrahydrofolate (formyl-FH4) to formate and tetrahydrofolate (FH4).</text>
</comment>
<reference evidence="6" key="1">
    <citation type="submission" date="2021-08" db="EMBL/GenBank/DDBJ databases">
        <title>Comparative analyses of Brucepasteria parasyntrophica and Teretinema zuelzerae.</title>
        <authorList>
            <person name="Song Y."/>
            <person name="Brune A."/>
        </authorList>
    </citation>
    <scope>NUCLEOTIDE SEQUENCE</scope>
    <source>
        <strain evidence="6">DSM 1903</strain>
    </source>
</reference>
<dbReference type="AlphaFoldDB" id="A0AAE3EIV6"/>
<dbReference type="Gene3D" id="3.30.70.260">
    <property type="match status" value="1"/>
</dbReference>
<dbReference type="EC" id="3.5.1.10" evidence="3 4"/>
<dbReference type="NCBIfam" id="NF004684">
    <property type="entry name" value="PRK06027.1"/>
    <property type="match status" value="1"/>
</dbReference>
<proteinExistence type="inferred from homology"/>
<dbReference type="InterPro" id="IPR002912">
    <property type="entry name" value="ACT_dom"/>
</dbReference>
<keyword evidence="1 3" id="KW-0554">One-carbon metabolism</keyword>
<dbReference type="Proteomes" id="UP001198163">
    <property type="component" value="Unassembled WGS sequence"/>
</dbReference>
<evidence type="ECO:0000256" key="1">
    <source>
        <dbReference type="ARBA" id="ARBA00022563"/>
    </source>
</evidence>
<evidence type="ECO:0000256" key="3">
    <source>
        <dbReference type="HAMAP-Rule" id="MF_01927"/>
    </source>
</evidence>
<dbReference type="SUPFAM" id="SSF55021">
    <property type="entry name" value="ACT-like"/>
    <property type="match status" value="1"/>
</dbReference>
<dbReference type="GO" id="GO:0008864">
    <property type="term" value="F:formyltetrahydrofolate deformylase activity"/>
    <property type="evidence" value="ECO:0007669"/>
    <property type="project" value="UniProtKB-UniRule"/>
</dbReference>
<comment type="catalytic activity">
    <reaction evidence="3">
        <text>(6R)-10-formyltetrahydrofolate + H2O = (6S)-5,6,7,8-tetrahydrofolate + formate + H(+)</text>
        <dbReference type="Rhea" id="RHEA:19833"/>
        <dbReference type="ChEBI" id="CHEBI:15377"/>
        <dbReference type="ChEBI" id="CHEBI:15378"/>
        <dbReference type="ChEBI" id="CHEBI:15740"/>
        <dbReference type="ChEBI" id="CHEBI:57453"/>
        <dbReference type="ChEBI" id="CHEBI:195366"/>
        <dbReference type="EC" id="3.5.1.10"/>
    </reaction>
</comment>
<evidence type="ECO:0000313" key="6">
    <source>
        <dbReference type="EMBL" id="MCD1654319.1"/>
    </source>
</evidence>
<dbReference type="NCBIfam" id="TIGR00655">
    <property type="entry name" value="PurU"/>
    <property type="match status" value="1"/>
</dbReference>
<comment type="pathway">
    <text evidence="3">Purine metabolism; IMP biosynthesis via de novo pathway; formate from 10-formyl-5,6,7,8-tetrahydrofolate: step 1/1.</text>
</comment>
<dbReference type="Pfam" id="PF01842">
    <property type="entry name" value="ACT"/>
    <property type="match status" value="1"/>
</dbReference>
<dbReference type="GO" id="GO:0006730">
    <property type="term" value="P:one-carbon metabolic process"/>
    <property type="evidence" value="ECO:0007669"/>
    <property type="project" value="UniProtKB-KW"/>
</dbReference>
<evidence type="ECO:0000313" key="7">
    <source>
        <dbReference type="Proteomes" id="UP001198163"/>
    </source>
</evidence>
<evidence type="ECO:0000259" key="5">
    <source>
        <dbReference type="PROSITE" id="PS51671"/>
    </source>
</evidence>
<dbReference type="InterPro" id="IPR044074">
    <property type="entry name" value="PurU_ACT"/>
</dbReference>
<dbReference type="InterPro" id="IPR036477">
    <property type="entry name" value="Formyl_transf_N_sf"/>
</dbReference>
<dbReference type="Pfam" id="PF00551">
    <property type="entry name" value="Formyl_trans_N"/>
    <property type="match status" value="1"/>
</dbReference>
<dbReference type="PANTHER" id="PTHR42706">
    <property type="entry name" value="FORMYLTETRAHYDROFOLATE DEFORMYLASE"/>
    <property type="match status" value="1"/>
</dbReference>
<dbReference type="InterPro" id="IPR002376">
    <property type="entry name" value="Formyl_transf_N"/>
</dbReference>
<dbReference type="PRINTS" id="PR01575">
    <property type="entry name" value="FFH4HYDRLASE"/>
</dbReference>
<dbReference type="Gene3D" id="3.40.50.170">
    <property type="entry name" value="Formyl transferase, N-terminal domain"/>
    <property type="match status" value="1"/>
</dbReference>
<keyword evidence="2 3" id="KW-0378">Hydrolase</keyword>
<dbReference type="RefSeq" id="WP_230754453.1">
    <property type="nucleotide sequence ID" value="NZ_JAINWA010000001.1"/>
</dbReference>
<accession>A0AAE3EIV6</accession>
<feature type="active site" evidence="3">
    <location>
        <position position="227"/>
    </location>
</feature>
<dbReference type="GO" id="GO:0006189">
    <property type="term" value="P:'de novo' IMP biosynthetic process"/>
    <property type="evidence" value="ECO:0007669"/>
    <property type="project" value="UniProtKB-UniRule"/>
</dbReference>
<name>A0AAE3EIV6_9SPIR</name>
<comment type="caution">
    <text evidence="6">The sequence shown here is derived from an EMBL/GenBank/DDBJ whole genome shotgun (WGS) entry which is preliminary data.</text>
</comment>
<evidence type="ECO:0000256" key="2">
    <source>
        <dbReference type="ARBA" id="ARBA00022801"/>
    </source>
</evidence>
<dbReference type="PIRSF" id="PIRSF036480">
    <property type="entry name" value="FormyFH4_hydr"/>
    <property type="match status" value="1"/>
</dbReference>